<dbReference type="InterPro" id="IPR011044">
    <property type="entry name" value="Quino_amine_DH_bsu"/>
</dbReference>
<feature type="region of interest" description="Disordered" evidence="1">
    <location>
        <begin position="1"/>
        <end position="82"/>
    </location>
</feature>
<evidence type="ECO:0000256" key="2">
    <source>
        <dbReference type="SAM" id="Phobius"/>
    </source>
</evidence>
<protein>
    <recommendedName>
        <fullName evidence="5">PQQ-binding-like beta-propeller repeat protein</fullName>
    </recommendedName>
</protein>
<keyword evidence="2" id="KW-0812">Transmembrane</keyword>
<organism evidence="3 4">
    <name type="scientific">Streptomyces palmae</name>
    <dbReference type="NCBI Taxonomy" id="1701085"/>
    <lineage>
        <taxon>Bacteria</taxon>
        <taxon>Bacillati</taxon>
        <taxon>Actinomycetota</taxon>
        <taxon>Actinomycetes</taxon>
        <taxon>Kitasatosporales</taxon>
        <taxon>Streptomycetaceae</taxon>
        <taxon>Streptomyces</taxon>
    </lineage>
</organism>
<feature type="region of interest" description="Disordered" evidence="1">
    <location>
        <begin position="112"/>
        <end position="151"/>
    </location>
</feature>
<feature type="transmembrane region" description="Helical" evidence="2">
    <location>
        <begin position="87"/>
        <end position="107"/>
    </location>
</feature>
<comment type="caution">
    <text evidence="3">The sequence shown here is derived from an EMBL/GenBank/DDBJ whole genome shotgun (WGS) entry which is preliminary data.</text>
</comment>
<dbReference type="EMBL" id="SRID01000039">
    <property type="protein sequence ID" value="TGB15330.1"/>
    <property type="molecule type" value="Genomic_DNA"/>
</dbReference>
<dbReference type="Proteomes" id="UP000297948">
    <property type="component" value="Unassembled WGS sequence"/>
</dbReference>
<dbReference type="OrthoDB" id="3679173at2"/>
<proteinExistence type="predicted"/>
<dbReference type="AlphaFoldDB" id="A0A4Z0HD60"/>
<keyword evidence="4" id="KW-1185">Reference proteome</keyword>
<dbReference type="SUPFAM" id="SSF50969">
    <property type="entry name" value="YVTN repeat-like/Quinoprotein amine dehydrogenase"/>
    <property type="match status" value="1"/>
</dbReference>
<reference evidence="3 4" key="1">
    <citation type="submission" date="2019-03" db="EMBL/GenBank/DDBJ databases">
        <authorList>
            <person name="Gonzalez-Pimentel J.L."/>
        </authorList>
    </citation>
    <scope>NUCLEOTIDE SEQUENCE [LARGE SCALE GENOMIC DNA]</scope>
    <source>
        <strain evidence="3 4">JCM 31289</strain>
    </source>
</reference>
<keyword evidence="2" id="KW-1133">Transmembrane helix</keyword>
<gene>
    <name evidence="3" type="ORF">E4099_06855</name>
</gene>
<evidence type="ECO:0008006" key="5">
    <source>
        <dbReference type="Google" id="ProtNLM"/>
    </source>
</evidence>
<accession>A0A4Z0HD60</accession>
<keyword evidence="2" id="KW-0472">Membrane</keyword>
<evidence type="ECO:0000313" key="3">
    <source>
        <dbReference type="EMBL" id="TGB15330.1"/>
    </source>
</evidence>
<sequence length="558" mass="58392">MPQTPPIGAGGYGYPGPAQPQPTHAQPTQIGMPAQPVPGQPTHAQPTQIGMPAQPYGTGQQPGYGGGYPAPPQPPGGGGKSKQRMTVIVSAAVAVALAIGAGVFFLTRDDGKDEEAKKPEQTSQGATGGDSGGTGGPKSKFHPKPAPPTIDAKILDQVPMPKVKDLIGVSGLWATDKGYAKVEDYRIVGYPAGGGGKSWEIPLSGEVCASWRSTTDDNLTAVVYEDHKPKNKKDYAHCTEVGLVDLDAGKLRWHKSVGSGDSSVDFEEVTIGGGTVAAGGLDGGAGWSLDGKQLWAPAEGADCEDRGYFGSADKLVGITKCGGYGSDQALKLLTVDPTTGKPKSTFPMPPGIEYAHIVSADPLIVAFEAAGDSTDISDMWLIDDSAATGKIKTKITLPADKYSTDCDATDVTPCTDVVVSRQTDTLFMSTKERTSAESGASNEILAISMKTGQSIGKTDGVKGAQITPLALDEDGYLLAYQAGNYLQGPAVWRIDPTTYKKSLLMRTGADTAEGTSRYSTSRSWVVYRNDHLYLGDIYADKLSDYDRNRPVAVVIGAG</sequence>
<evidence type="ECO:0000313" key="4">
    <source>
        <dbReference type="Proteomes" id="UP000297948"/>
    </source>
</evidence>
<feature type="compositionally biased region" description="Gly residues" evidence="1">
    <location>
        <begin position="126"/>
        <end position="136"/>
    </location>
</feature>
<name>A0A4Z0HD60_9ACTN</name>
<evidence type="ECO:0000256" key="1">
    <source>
        <dbReference type="SAM" id="MobiDB-lite"/>
    </source>
</evidence>